<dbReference type="Gene3D" id="1.10.3210.10">
    <property type="entry name" value="Hypothetical protein af1432"/>
    <property type="match status" value="1"/>
</dbReference>
<dbReference type="CDD" id="cd06225">
    <property type="entry name" value="HAMP"/>
    <property type="match status" value="1"/>
</dbReference>
<dbReference type="CDD" id="cd00077">
    <property type="entry name" value="HDc"/>
    <property type="match status" value="1"/>
</dbReference>
<dbReference type="SUPFAM" id="SSF109604">
    <property type="entry name" value="HD-domain/PDEase-like"/>
    <property type="match status" value="1"/>
</dbReference>
<dbReference type="InterPro" id="IPR003607">
    <property type="entry name" value="HD/PDEase_dom"/>
</dbReference>
<gene>
    <name evidence="6" type="ORF">F8154_13785</name>
</gene>
<feature type="domain" description="HAMP" evidence="3">
    <location>
        <begin position="290"/>
        <end position="342"/>
    </location>
</feature>
<dbReference type="Gene3D" id="6.10.340.10">
    <property type="match status" value="1"/>
</dbReference>
<protein>
    <submittedName>
        <fullName evidence="6">HD domain-containing protein</fullName>
    </submittedName>
</protein>
<dbReference type="InterPro" id="IPR006189">
    <property type="entry name" value="CHASE_dom"/>
</dbReference>
<feature type="domain" description="HD" evidence="4">
    <location>
        <begin position="559"/>
        <end position="681"/>
    </location>
</feature>
<comment type="caution">
    <text evidence="6">The sequence shown here is derived from an EMBL/GenBank/DDBJ whole genome shotgun (WGS) entry which is preliminary data.</text>
</comment>
<dbReference type="SMART" id="SM00304">
    <property type="entry name" value="HAMP"/>
    <property type="match status" value="1"/>
</dbReference>
<dbReference type="PROSITE" id="PS50839">
    <property type="entry name" value="CHASE"/>
    <property type="match status" value="1"/>
</dbReference>
<organism evidence="6 7">
    <name type="scientific">Alkaliphilus pronyensis</name>
    <dbReference type="NCBI Taxonomy" id="1482732"/>
    <lineage>
        <taxon>Bacteria</taxon>
        <taxon>Bacillati</taxon>
        <taxon>Bacillota</taxon>
        <taxon>Clostridia</taxon>
        <taxon>Peptostreptococcales</taxon>
        <taxon>Natronincolaceae</taxon>
        <taxon>Alkaliphilus</taxon>
    </lineage>
</organism>
<evidence type="ECO:0000313" key="6">
    <source>
        <dbReference type="EMBL" id="KAB3530495.1"/>
    </source>
</evidence>
<dbReference type="PROSITE" id="PS50885">
    <property type="entry name" value="HAMP"/>
    <property type="match status" value="1"/>
</dbReference>
<evidence type="ECO:0000313" key="7">
    <source>
        <dbReference type="Proteomes" id="UP000432715"/>
    </source>
</evidence>
<dbReference type="SUPFAM" id="SSF55781">
    <property type="entry name" value="GAF domain-like"/>
    <property type="match status" value="1"/>
</dbReference>
<evidence type="ECO:0000256" key="1">
    <source>
        <dbReference type="SAM" id="Phobius"/>
    </source>
</evidence>
<dbReference type="InterPro" id="IPR003018">
    <property type="entry name" value="GAF"/>
</dbReference>
<dbReference type="SMART" id="SM00065">
    <property type="entry name" value="GAF"/>
    <property type="match status" value="1"/>
</dbReference>
<keyword evidence="1" id="KW-1133">Transmembrane helix</keyword>
<keyword evidence="7" id="KW-1185">Reference proteome</keyword>
<keyword evidence="1" id="KW-0812">Transmembrane</keyword>
<dbReference type="GO" id="GO:0016020">
    <property type="term" value="C:membrane"/>
    <property type="evidence" value="ECO:0007669"/>
    <property type="project" value="InterPro"/>
</dbReference>
<dbReference type="PANTHER" id="PTHR43155:SF2">
    <property type="entry name" value="CYCLIC DI-GMP PHOSPHODIESTERASE PA4108"/>
    <property type="match status" value="1"/>
</dbReference>
<feature type="domain" description="CHASE" evidence="2">
    <location>
        <begin position="97"/>
        <end position="180"/>
    </location>
</feature>
<dbReference type="AlphaFoldDB" id="A0A6I0F7P1"/>
<dbReference type="PROSITE" id="PS51832">
    <property type="entry name" value="HD_GYP"/>
    <property type="match status" value="1"/>
</dbReference>
<reference evidence="6 7" key="1">
    <citation type="submission" date="2019-10" db="EMBL/GenBank/DDBJ databases">
        <title>Alkaliphilus serpentinus sp. nov. and Alkaliphilus pronyensis sp. nov., two novel anaerobic alkaliphilic species isolated from the serpentinized-hosted hydrothermal field of the Prony Bay (New Caledonia).</title>
        <authorList>
            <person name="Postec A."/>
        </authorList>
    </citation>
    <scope>NUCLEOTIDE SEQUENCE [LARGE SCALE GENOMIC DNA]</scope>
    <source>
        <strain evidence="6 7">LacV</strain>
    </source>
</reference>
<evidence type="ECO:0000259" key="3">
    <source>
        <dbReference type="PROSITE" id="PS50885"/>
    </source>
</evidence>
<dbReference type="PROSITE" id="PS51831">
    <property type="entry name" value="HD"/>
    <property type="match status" value="1"/>
</dbReference>
<dbReference type="SMART" id="SM00471">
    <property type="entry name" value="HDc"/>
    <property type="match status" value="1"/>
</dbReference>
<dbReference type="RefSeq" id="WP_151862200.1">
    <property type="nucleotide sequence ID" value="NZ_WBZC01000065.1"/>
</dbReference>
<feature type="transmembrane region" description="Helical" evidence="1">
    <location>
        <begin position="271"/>
        <end position="293"/>
    </location>
</feature>
<dbReference type="InterPro" id="IPR029016">
    <property type="entry name" value="GAF-like_dom_sf"/>
</dbReference>
<dbReference type="Gene3D" id="3.30.450.20">
    <property type="entry name" value="PAS domain"/>
    <property type="match status" value="2"/>
</dbReference>
<dbReference type="EMBL" id="WBZC01000065">
    <property type="protein sequence ID" value="KAB3530495.1"/>
    <property type="molecule type" value="Genomic_DNA"/>
</dbReference>
<proteinExistence type="predicted"/>
<evidence type="ECO:0000259" key="4">
    <source>
        <dbReference type="PROSITE" id="PS51831"/>
    </source>
</evidence>
<feature type="domain" description="HD-GYP" evidence="5">
    <location>
        <begin position="537"/>
        <end position="725"/>
    </location>
</feature>
<dbReference type="Pfam" id="PF01590">
    <property type="entry name" value="GAF"/>
    <property type="match status" value="1"/>
</dbReference>
<sequence>MKLKYKIPFYNLMILLMGFAILWGMGFSSIRNYVIEAEHKSAIVNINTQVSELEALLLEGKYQLVEMSKQNYIKDLDWQEIKPEVELRLKDSVFQKIGLVYPDATYHITGTNKKGDLSDRQYVSRAFNTGDIVVSSPLYSKSDEAYQVVVAVPIYENTSINGLIIGTILMEDIEELISKLKINGHGYGFLCEPFGEVYTEQKEILSKDLCLRLSEELVKNKDGGYLHYKDNDDNKKIAFYTSLREADWGIVITVDEGVIYRPVVELFTNSAISLIIVLILLILAMSTGIKIFLKQIRKLIEDMQKVEEGNYMLQVEINRNNEISDIAQQFNKTVEAICLRDEELQALNEELAASSEEIMQTNQKLVWAHEEIASNLQRQKLINQLGEILYSVTDNETLVETILVHTQEMVQADKSTLFLYDKEDHSFKVKSSLNYTEEEVSHMNFPADKGTFQWMLENKTDLFIPNVFEDERYVVRFHEDEKFKVLLQIPIFNDNNDVIGIISYRAYNINLGYIPFLKQISKMVSIALQNSQLINQIEDTYFEVIVALIKGMELKDSYMKGHSERVMKYSLALGNKIDLSNDQLNILRYGSILHDIGKMGVSDDIVLKKAALTPEEYQLIKEHPQKGEELIKGLKFLRDSLPIVRNHHERYDGLGYPDGLKGNDIPILARIVSIADAYDAMTSFRAYRSAINKDKAIAELKNNSGTQFDPYLVDLFIQVLHSNNL</sequence>
<dbReference type="OrthoDB" id="9804747at2"/>
<dbReference type="InterPro" id="IPR037522">
    <property type="entry name" value="HD_GYP_dom"/>
</dbReference>
<keyword evidence="1" id="KW-0472">Membrane</keyword>
<dbReference type="GO" id="GO:0007165">
    <property type="term" value="P:signal transduction"/>
    <property type="evidence" value="ECO:0007669"/>
    <property type="project" value="InterPro"/>
</dbReference>
<dbReference type="Gene3D" id="3.30.450.40">
    <property type="match status" value="1"/>
</dbReference>
<dbReference type="InterPro" id="IPR003660">
    <property type="entry name" value="HAMP_dom"/>
</dbReference>
<accession>A0A6I0F7P1</accession>
<feature type="transmembrane region" description="Helical" evidence="1">
    <location>
        <begin position="12"/>
        <end position="30"/>
    </location>
</feature>
<dbReference type="InterPro" id="IPR006674">
    <property type="entry name" value="HD_domain"/>
</dbReference>
<dbReference type="Pfam" id="PF13487">
    <property type="entry name" value="HD_5"/>
    <property type="match status" value="1"/>
</dbReference>
<dbReference type="GO" id="GO:0003824">
    <property type="term" value="F:catalytic activity"/>
    <property type="evidence" value="ECO:0007669"/>
    <property type="project" value="UniProtKB-ARBA"/>
</dbReference>
<evidence type="ECO:0000259" key="5">
    <source>
        <dbReference type="PROSITE" id="PS51832"/>
    </source>
</evidence>
<dbReference type="Proteomes" id="UP000432715">
    <property type="component" value="Unassembled WGS sequence"/>
</dbReference>
<evidence type="ECO:0000259" key="2">
    <source>
        <dbReference type="PROSITE" id="PS50839"/>
    </source>
</evidence>
<dbReference type="PANTHER" id="PTHR43155">
    <property type="entry name" value="CYCLIC DI-GMP PHOSPHODIESTERASE PA4108-RELATED"/>
    <property type="match status" value="1"/>
</dbReference>
<dbReference type="CDD" id="cd18774">
    <property type="entry name" value="PDC2_HK_sensor"/>
    <property type="match status" value="1"/>
</dbReference>
<name>A0A6I0F7P1_9FIRM</name>